<evidence type="ECO:0000313" key="2">
    <source>
        <dbReference type="Proteomes" id="UP000095767"/>
    </source>
</evidence>
<dbReference type="Proteomes" id="UP000095767">
    <property type="component" value="Unassembled WGS sequence"/>
</dbReference>
<reference evidence="1 2" key="1">
    <citation type="submission" date="2016-09" db="EMBL/GenBank/DDBJ databases">
        <title>The draft genome of Dichanthelium oligosanthes: A C3 panicoid grass species.</title>
        <authorList>
            <person name="Studer A.J."/>
            <person name="Schnable J.C."/>
            <person name="Brutnell T.P."/>
        </authorList>
    </citation>
    <scope>NUCLEOTIDE SEQUENCE [LARGE SCALE GENOMIC DNA]</scope>
    <source>
        <strain evidence="2">cv. Kellogg 1175</strain>
        <tissue evidence="1">Leaf</tissue>
    </source>
</reference>
<gene>
    <name evidence="1" type="ORF">BAE44_0005607</name>
</gene>
<dbReference type="OrthoDB" id="620691at2759"/>
<accession>A0A1E5W7L7</accession>
<dbReference type="EMBL" id="LWDX02018947">
    <property type="protein sequence ID" value="OEL33374.1"/>
    <property type="molecule type" value="Genomic_DNA"/>
</dbReference>
<evidence type="ECO:0000313" key="1">
    <source>
        <dbReference type="EMBL" id="OEL33374.1"/>
    </source>
</evidence>
<comment type="caution">
    <text evidence="1">The sequence shown here is derived from an EMBL/GenBank/DDBJ whole genome shotgun (WGS) entry which is preliminary data.</text>
</comment>
<dbReference type="AlphaFoldDB" id="A0A1E5W7L7"/>
<protein>
    <submittedName>
        <fullName evidence="1">Uncharacterized protein</fullName>
    </submittedName>
</protein>
<proteinExistence type="predicted"/>
<dbReference type="PANTHER" id="PTHR35828">
    <property type="entry name" value="OS08G0203800 PROTEIN-RELATED"/>
    <property type="match status" value="1"/>
</dbReference>
<sequence>MLHVGAARVTVTTLPASFPRSVVRNAWDPRHIKYSYLLATTSVGGSPIVLVADDERISAWPQSKHTKKWKQRPWVVIEKEEILRFNNVGEVLAGKSPGTVQRVELKCFAERSGAVLIRIKCVFFWLDLQTMKIVRHFSDPRVDYEEVYCSIEICSSSWVPTFSTSSSIL</sequence>
<organism evidence="1 2">
    <name type="scientific">Dichanthelium oligosanthes</name>
    <dbReference type="NCBI Taxonomy" id="888268"/>
    <lineage>
        <taxon>Eukaryota</taxon>
        <taxon>Viridiplantae</taxon>
        <taxon>Streptophyta</taxon>
        <taxon>Embryophyta</taxon>
        <taxon>Tracheophyta</taxon>
        <taxon>Spermatophyta</taxon>
        <taxon>Magnoliopsida</taxon>
        <taxon>Liliopsida</taxon>
        <taxon>Poales</taxon>
        <taxon>Poaceae</taxon>
        <taxon>PACMAD clade</taxon>
        <taxon>Panicoideae</taxon>
        <taxon>Panicodae</taxon>
        <taxon>Paniceae</taxon>
        <taxon>Dichantheliinae</taxon>
        <taxon>Dichanthelium</taxon>
    </lineage>
</organism>
<dbReference type="PANTHER" id="PTHR35828:SF23">
    <property type="entry name" value="F-BOX DOMAIN-CONTAINING PROTEIN"/>
    <property type="match status" value="1"/>
</dbReference>
<keyword evidence="2" id="KW-1185">Reference proteome</keyword>
<name>A0A1E5W7L7_9POAL</name>